<dbReference type="EMBL" id="BDGG01000008">
    <property type="protein sequence ID" value="GAV02483.1"/>
    <property type="molecule type" value="Genomic_DNA"/>
</dbReference>
<dbReference type="Proteomes" id="UP000186922">
    <property type="component" value="Unassembled WGS sequence"/>
</dbReference>
<proteinExistence type="predicted"/>
<organism evidence="1 2">
    <name type="scientific">Ramazzottius varieornatus</name>
    <name type="common">Water bear</name>
    <name type="synonym">Tardigrade</name>
    <dbReference type="NCBI Taxonomy" id="947166"/>
    <lineage>
        <taxon>Eukaryota</taxon>
        <taxon>Metazoa</taxon>
        <taxon>Ecdysozoa</taxon>
        <taxon>Tardigrada</taxon>
        <taxon>Eutardigrada</taxon>
        <taxon>Parachela</taxon>
        <taxon>Hypsibioidea</taxon>
        <taxon>Ramazzottiidae</taxon>
        <taxon>Ramazzottius</taxon>
    </lineage>
</organism>
<name>A0A1D1VQL9_RAMVA</name>
<accession>A0A1D1VQL9</accession>
<sequence>MAYWTKLSVLSRVSKDWQKSMQVVPRDNHGVIFFSWYDQLQIKLNSEEWHEGLRELLVSGDGEERSQNLESLSWANIFGTQLENVKHIIFDGRAVSDDHTNPFLRWSDHRMGFLKKGPHYVPRFTLHRHRVNEAYYEPEYGSVRAVWARPILTLGKGKAKVQFVNSTFQFAVGLNGIWNAQWMPAFAANHLLTRIEVKGSKFWAGMQGGLPDWYEAWFCRWIYESIRDNDHLWPYPPEQLNWLRQCLNMVPVCDDPFVVGGRRNLEEELKKGQNW</sequence>
<evidence type="ECO:0000313" key="1">
    <source>
        <dbReference type="EMBL" id="GAV02483.1"/>
    </source>
</evidence>
<keyword evidence="2" id="KW-1185">Reference proteome</keyword>
<evidence type="ECO:0000313" key="2">
    <source>
        <dbReference type="Proteomes" id="UP000186922"/>
    </source>
</evidence>
<protein>
    <submittedName>
        <fullName evidence="1">Uncharacterized protein</fullName>
    </submittedName>
</protein>
<reference evidence="1 2" key="1">
    <citation type="journal article" date="2016" name="Nat. Commun.">
        <title>Extremotolerant tardigrade genome and improved radiotolerance of human cultured cells by tardigrade-unique protein.</title>
        <authorList>
            <person name="Hashimoto T."/>
            <person name="Horikawa D.D."/>
            <person name="Saito Y."/>
            <person name="Kuwahara H."/>
            <person name="Kozuka-Hata H."/>
            <person name="Shin-I T."/>
            <person name="Minakuchi Y."/>
            <person name="Ohishi K."/>
            <person name="Motoyama A."/>
            <person name="Aizu T."/>
            <person name="Enomoto A."/>
            <person name="Kondo K."/>
            <person name="Tanaka S."/>
            <person name="Hara Y."/>
            <person name="Koshikawa S."/>
            <person name="Sagara H."/>
            <person name="Miura T."/>
            <person name="Yokobori S."/>
            <person name="Miyagawa K."/>
            <person name="Suzuki Y."/>
            <person name="Kubo T."/>
            <person name="Oyama M."/>
            <person name="Kohara Y."/>
            <person name="Fujiyama A."/>
            <person name="Arakawa K."/>
            <person name="Katayama T."/>
            <person name="Toyoda A."/>
            <person name="Kunieda T."/>
        </authorList>
    </citation>
    <scope>NUCLEOTIDE SEQUENCE [LARGE SCALE GENOMIC DNA]</scope>
    <source>
        <strain evidence="1 2">YOKOZUNA-1</strain>
    </source>
</reference>
<comment type="caution">
    <text evidence="1">The sequence shown here is derived from an EMBL/GenBank/DDBJ whole genome shotgun (WGS) entry which is preliminary data.</text>
</comment>
<dbReference type="AlphaFoldDB" id="A0A1D1VQL9"/>
<gene>
    <name evidence="1" type="primary">RvY_13044-1</name>
    <name evidence="1" type="synonym">RvY_13044.1</name>
    <name evidence="1" type="ORF">RvY_13044</name>
</gene>